<organism evidence="1 2">
    <name type="scientific">Lentilactobacillus terminaliae</name>
    <dbReference type="NCBI Taxonomy" id="3003483"/>
    <lineage>
        <taxon>Bacteria</taxon>
        <taxon>Bacillati</taxon>
        <taxon>Bacillota</taxon>
        <taxon>Bacilli</taxon>
        <taxon>Lactobacillales</taxon>
        <taxon>Lactobacillaceae</taxon>
        <taxon>Lentilactobacillus</taxon>
    </lineage>
</organism>
<keyword evidence="2" id="KW-1185">Reference proteome</keyword>
<dbReference type="Proteomes" id="UP001149860">
    <property type="component" value="Chromosome"/>
</dbReference>
<gene>
    <name evidence="1" type="ORF">O0236_007480</name>
</gene>
<proteinExistence type="predicted"/>
<name>A0ACD5DDG8_9LACO</name>
<accession>A0ACD5DDG8</accession>
<protein>
    <submittedName>
        <fullName evidence="1">Helix-turn-helix domain-containing protein</fullName>
    </submittedName>
</protein>
<dbReference type="EMBL" id="CP168151">
    <property type="protein sequence ID" value="XFD39271.1"/>
    <property type="molecule type" value="Genomic_DNA"/>
</dbReference>
<sequence length="69" mass="7667">MNFGKNIKSLRESKGWSQGTLAQRSDLAQSTISTLEIRTKHPNAQILQQVANALGTTVEDLLRDKEVTK</sequence>
<evidence type="ECO:0000313" key="2">
    <source>
        <dbReference type="Proteomes" id="UP001149860"/>
    </source>
</evidence>
<reference evidence="1" key="1">
    <citation type="submission" date="2024-08" db="EMBL/GenBank/DDBJ databases">
        <title>Lentilactobacillus sp. nov., isolated from tree bark.</title>
        <authorList>
            <person name="Phuengjayaem S."/>
            <person name="Tanasupawat S."/>
        </authorList>
    </citation>
    <scope>NUCLEOTIDE SEQUENCE</scope>
    <source>
        <strain evidence="1">SPB1-3</strain>
    </source>
</reference>
<evidence type="ECO:0000313" key="1">
    <source>
        <dbReference type="EMBL" id="XFD39271.1"/>
    </source>
</evidence>